<dbReference type="FunFam" id="3.40.50.300:FF:002048">
    <property type="entry name" value="Septin 6"/>
    <property type="match status" value="1"/>
</dbReference>
<feature type="coiled-coil region" evidence="9">
    <location>
        <begin position="316"/>
        <end position="401"/>
    </location>
</feature>
<dbReference type="GO" id="GO:0005525">
    <property type="term" value="F:GTP binding"/>
    <property type="evidence" value="ECO:0007669"/>
    <property type="project" value="UniProtKB-UniRule"/>
</dbReference>
<dbReference type="PIRSF" id="PIRSF006698">
    <property type="entry name" value="Septin"/>
    <property type="match status" value="1"/>
</dbReference>
<name>A0A068WYG9_ECHGR</name>
<evidence type="ECO:0000313" key="12">
    <source>
        <dbReference type="EMBL" id="CDS23536.1"/>
    </source>
</evidence>
<keyword evidence="4 9" id="KW-0175">Coiled coil</keyword>
<reference evidence="12 13" key="1">
    <citation type="journal article" date="2013" name="Nature">
        <title>The genomes of four tapeworm species reveal adaptations to parasitism.</title>
        <authorList>
            <person name="Tsai I.J."/>
            <person name="Zarowiecki M."/>
            <person name="Holroyd N."/>
            <person name="Garciarrubio A."/>
            <person name="Sanchez-Flores A."/>
            <person name="Brooks K.L."/>
            <person name="Tracey A."/>
            <person name="Bobes R.J."/>
            <person name="Fragoso G."/>
            <person name="Sciutto E."/>
            <person name="Aslett M."/>
            <person name="Beasley H."/>
            <person name="Bennett H.M."/>
            <person name="Cai J."/>
            <person name="Camicia F."/>
            <person name="Clark R."/>
            <person name="Cucher M."/>
            <person name="De Silva N."/>
            <person name="Day T.A."/>
            <person name="Deplazes P."/>
            <person name="Estrada K."/>
            <person name="Fernandez C."/>
            <person name="Holland P.W."/>
            <person name="Hou J."/>
            <person name="Hu S."/>
            <person name="Huckvale T."/>
            <person name="Hung S.S."/>
            <person name="Kamenetzky L."/>
            <person name="Keane J.A."/>
            <person name="Kiss F."/>
            <person name="Koziol U."/>
            <person name="Lambert O."/>
            <person name="Liu K."/>
            <person name="Luo X."/>
            <person name="Luo Y."/>
            <person name="Macchiaroli N."/>
            <person name="Nichol S."/>
            <person name="Paps J."/>
            <person name="Parkinson J."/>
            <person name="Pouchkina-Stantcheva N."/>
            <person name="Riddiford N."/>
            <person name="Rosenzvit M."/>
            <person name="Salinas G."/>
            <person name="Wasmuth J.D."/>
            <person name="Zamanian M."/>
            <person name="Zheng Y."/>
            <person name="Cai X."/>
            <person name="Soberon X."/>
            <person name="Olson P.D."/>
            <person name="Laclette J.P."/>
            <person name="Brehm K."/>
            <person name="Berriman M."/>
            <person name="Garciarrubio A."/>
            <person name="Bobes R.J."/>
            <person name="Fragoso G."/>
            <person name="Sanchez-Flores A."/>
            <person name="Estrada K."/>
            <person name="Cevallos M.A."/>
            <person name="Morett E."/>
            <person name="Gonzalez V."/>
            <person name="Portillo T."/>
            <person name="Ochoa-Leyva A."/>
            <person name="Jose M.V."/>
            <person name="Sciutto E."/>
            <person name="Landa A."/>
            <person name="Jimenez L."/>
            <person name="Valdes V."/>
            <person name="Carrero J.C."/>
            <person name="Larralde C."/>
            <person name="Morales-Montor J."/>
            <person name="Limon-Lason J."/>
            <person name="Soberon X."/>
            <person name="Laclette J.P."/>
        </authorList>
    </citation>
    <scope>NUCLEOTIDE SEQUENCE [LARGE SCALE GENOMIC DNA]</scope>
</reference>
<dbReference type="InterPro" id="IPR016491">
    <property type="entry name" value="Septin"/>
</dbReference>
<dbReference type="EMBL" id="LK028591">
    <property type="protein sequence ID" value="CDS23536.1"/>
    <property type="molecule type" value="Genomic_DNA"/>
</dbReference>
<evidence type="ECO:0000256" key="1">
    <source>
        <dbReference type="ARBA" id="ARBA00004245"/>
    </source>
</evidence>
<evidence type="ECO:0000256" key="9">
    <source>
        <dbReference type="SAM" id="Coils"/>
    </source>
</evidence>
<evidence type="ECO:0000256" key="6">
    <source>
        <dbReference type="ARBA" id="ARBA00023212"/>
    </source>
</evidence>
<gene>
    <name evidence="12" type="ORF">EgrG_000722500</name>
</gene>
<keyword evidence="3 8" id="KW-0547">Nucleotide-binding</keyword>
<keyword evidence="5 8" id="KW-0342">GTP-binding</keyword>
<evidence type="ECO:0000256" key="3">
    <source>
        <dbReference type="ARBA" id="ARBA00022741"/>
    </source>
</evidence>
<keyword evidence="10" id="KW-1133">Transmembrane helix</keyword>
<dbReference type="OrthoDB" id="5426351at2759"/>
<feature type="domain" description="Septin-type G" evidence="11">
    <location>
        <begin position="38"/>
        <end position="304"/>
    </location>
</feature>
<evidence type="ECO:0000313" key="14">
    <source>
        <dbReference type="WBParaSite" id="EgrG_000722500"/>
    </source>
</evidence>
<protein>
    <recommendedName>
        <fullName evidence="7">Septin</fullName>
    </recommendedName>
</protein>
<evidence type="ECO:0000313" key="13">
    <source>
        <dbReference type="Proteomes" id="UP000492820"/>
    </source>
</evidence>
<evidence type="ECO:0000256" key="2">
    <source>
        <dbReference type="ARBA" id="ARBA00022490"/>
    </source>
</evidence>
<comment type="similarity">
    <text evidence="7 8">Belongs to the TRAFAC class TrmE-Era-EngA-EngB-Septin-like GTPase superfamily. Septin GTPase family.</text>
</comment>
<keyword evidence="6" id="KW-0206">Cytoskeleton</keyword>
<dbReference type="GO" id="GO:0005856">
    <property type="term" value="C:cytoskeleton"/>
    <property type="evidence" value="ECO:0007669"/>
    <property type="project" value="UniProtKB-SubCell"/>
</dbReference>
<dbReference type="SUPFAM" id="SSF52540">
    <property type="entry name" value="P-loop containing nucleoside triphosphate hydrolases"/>
    <property type="match status" value="1"/>
</dbReference>
<accession>A0A068WYG9</accession>
<dbReference type="PROSITE" id="PS51719">
    <property type="entry name" value="G_SEPTIN"/>
    <property type="match status" value="1"/>
</dbReference>
<dbReference type="Proteomes" id="UP000492820">
    <property type="component" value="Unassembled WGS sequence"/>
</dbReference>
<keyword evidence="10" id="KW-0812">Transmembrane</keyword>
<dbReference type="InterPro" id="IPR027417">
    <property type="entry name" value="P-loop_NTPase"/>
</dbReference>
<evidence type="ECO:0000256" key="8">
    <source>
        <dbReference type="RuleBase" id="RU004560"/>
    </source>
</evidence>
<evidence type="ECO:0000256" key="5">
    <source>
        <dbReference type="ARBA" id="ARBA00023134"/>
    </source>
</evidence>
<reference evidence="14" key="3">
    <citation type="submission" date="2020-10" db="UniProtKB">
        <authorList>
            <consortium name="WormBaseParasite"/>
        </authorList>
    </citation>
    <scope>IDENTIFICATION</scope>
</reference>
<comment type="subcellular location">
    <subcellularLocation>
        <location evidence="1">Cytoplasm</location>
        <location evidence="1">Cytoskeleton</location>
    </subcellularLocation>
</comment>
<dbReference type="AlphaFoldDB" id="A0A068WYG9"/>
<proteinExistence type="inferred from homology"/>
<dbReference type="Pfam" id="PF00735">
    <property type="entry name" value="Septin"/>
    <property type="match status" value="1"/>
</dbReference>
<evidence type="ECO:0000256" key="10">
    <source>
        <dbReference type="SAM" id="Phobius"/>
    </source>
</evidence>
<feature type="transmembrane region" description="Helical" evidence="10">
    <location>
        <begin position="434"/>
        <end position="452"/>
    </location>
</feature>
<evidence type="ECO:0000259" key="11">
    <source>
        <dbReference type="PROSITE" id="PS51719"/>
    </source>
</evidence>
<evidence type="ECO:0000256" key="7">
    <source>
        <dbReference type="PIRNR" id="PIRNR006698"/>
    </source>
</evidence>
<dbReference type="InterPro" id="IPR030379">
    <property type="entry name" value="G_SEPTIN_dom"/>
</dbReference>
<dbReference type="PANTHER" id="PTHR18884">
    <property type="entry name" value="SEPTIN"/>
    <property type="match status" value="1"/>
</dbReference>
<sequence length="459" mass="53093">MTVDALKKKNPDCRTLTLNGHVGFVSLPDQIVDKSISEGFVFNILCVGETGLGKSTLIETLFNQKFDFTPSSHDSTDVKLKSKTYDLKEGNVRLKLTVSETCGFGDQINKENSADSVVEFLDQQYESYLQEELKIKRSMHTYHDTRVHVCLYFIAPTGHSLKSVDLVAMKKLQEKVNIIPIIAKSDTITKAELSKFKAKVMSEVKANGIRLYQFPTDDEMVSELNESTNKMLPFAVVGSTEEAKVNGRTLRVRQYPWGCVQVENEAHCDFVRLREMLLRVNMEDLRERTHTVHYETYRKRRLSEMGFRDDEKISLQETYEKRRETQQKELKQKEEEMRQMFVQRVKEKEQVLKETERELQAKFEAIKKQHAEERKKLEEKRRILSEEMAAFERRKQLAEQAKQGNLSGAASATMKKKNFGFIHPLHSLAFINSLLPPVCVCFLCLPFVLLLLRLSHLLK</sequence>
<dbReference type="CDD" id="cd01850">
    <property type="entry name" value="CDC_Septin"/>
    <property type="match status" value="1"/>
</dbReference>
<keyword evidence="2" id="KW-0963">Cytoplasm</keyword>
<organism evidence="12">
    <name type="scientific">Echinococcus granulosus</name>
    <name type="common">Hydatid tapeworm</name>
    <dbReference type="NCBI Taxonomy" id="6210"/>
    <lineage>
        <taxon>Eukaryota</taxon>
        <taxon>Metazoa</taxon>
        <taxon>Spiralia</taxon>
        <taxon>Lophotrochozoa</taxon>
        <taxon>Platyhelminthes</taxon>
        <taxon>Cestoda</taxon>
        <taxon>Eucestoda</taxon>
        <taxon>Cyclophyllidea</taxon>
        <taxon>Taeniidae</taxon>
        <taxon>Echinococcus</taxon>
        <taxon>Echinococcus granulosus group</taxon>
    </lineage>
</organism>
<dbReference type="Gene3D" id="3.40.50.300">
    <property type="entry name" value="P-loop containing nucleotide triphosphate hydrolases"/>
    <property type="match status" value="1"/>
</dbReference>
<reference evidence="12" key="2">
    <citation type="submission" date="2014-06" db="EMBL/GenBank/DDBJ databases">
        <authorList>
            <person name="Aslett M."/>
        </authorList>
    </citation>
    <scope>NUCLEOTIDE SEQUENCE</scope>
</reference>
<keyword evidence="10" id="KW-0472">Membrane</keyword>
<evidence type="ECO:0000256" key="4">
    <source>
        <dbReference type="ARBA" id="ARBA00023054"/>
    </source>
</evidence>
<dbReference type="WBParaSite" id="EgrG_000722500">
    <property type="protein sequence ID" value="EgrG_000722500"/>
    <property type="gene ID" value="EgrG_000722500"/>
</dbReference>